<feature type="domain" description="ABC transporter" evidence="6">
    <location>
        <begin position="2"/>
        <end position="207"/>
    </location>
</feature>
<dbReference type="PANTHER" id="PTHR42939">
    <property type="entry name" value="ABC TRANSPORTER ATP-BINDING PROTEIN ALBC-RELATED"/>
    <property type="match status" value="1"/>
</dbReference>
<dbReference type="Pfam" id="PF00005">
    <property type="entry name" value="ABC_tran"/>
    <property type="match status" value="1"/>
</dbReference>
<evidence type="ECO:0000256" key="4">
    <source>
        <dbReference type="ARBA" id="ARBA00022741"/>
    </source>
</evidence>
<dbReference type="Gene3D" id="3.40.50.300">
    <property type="entry name" value="P-loop containing nucleotide triphosphate hydrolases"/>
    <property type="match status" value="1"/>
</dbReference>
<proteinExistence type="predicted"/>
<name>A0ABT6AJG5_9BURK</name>
<dbReference type="PANTHER" id="PTHR42939:SF1">
    <property type="entry name" value="ABC TRANSPORTER ATP-BINDING PROTEIN ALBC-RELATED"/>
    <property type="match status" value="1"/>
</dbReference>
<evidence type="ECO:0000313" key="7">
    <source>
        <dbReference type="EMBL" id="MDF3832745.1"/>
    </source>
</evidence>
<comment type="caution">
    <text evidence="7">The sequence shown here is derived from an EMBL/GenBank/DDBJ whole genome shotgun (WGS) entry which is preliminary data.</text>
</comment>
<keyword evidence="1" id="KW-0813">Transport</keyword>
<evidence type="ECO:0000256" key="2">
    <source>
        <dbReference type="ARBA" id="ARBA00022475"/>
    </source>
</evidence>
<dbReference type="PROSITE" id="PS50893">
    <property type="entry name" value="ABC_TRANSPORTER_2"/>
    <property type="match status" value="1"/>
</dbReference>
<organism evidence="7 8">
    <name type="scientific">Cupriavidus basilensis</name>
    <dbReference type="NCBI Taxonomy" id="68895"/>
    <lineage>
        <taxon>Bacteria</taxon>
        <taxon>Pseudomonadati</taxon>
        <taxon>Pseudomonadota</taxon>
        <taxon>Betaproteobacteria</taxon>
        <taxon>Burkholderiales</taxon>
        <taxon>Burkholderiaceae</taxon>
        <taxon>Cupriavidus</taxon>
    </lineage>
</organism>
<keyword evidence="2" id="KW-1003">Cell membrane</keyword>
<evidence type="ECO:0000256" key="1">
    <source>
        <dbReference type="ARBA" id="ARBA00022448"/>
    </source>
</evidence>
<keyword evidence="3" id="KW-0997">Cell inner membrane</keyword>
<sequence>MLRFEGLSKSFGWRRVIHGAAGTLGPGAYALQGANGSGKSTLLALLAGAIAPDAGEVWIDGLSLARDPVRARQRLAYAPDQSPIYPFMTGYDLLDFVATARACCVDDSVMDMVEEAGLTSHLPTRFSAMSLGTQKKFLLCAAWIGNTPVLLLDEPSNGLDLTARAVVERRIVERSATRLTLFASHDGAFINACGASVVPLGELLSPAG</sequence>
<gene>
    <name evidence="7" type="ORF">P3W85_07270</name>
</gene>
<dbReference type="SMART" id="SM00382">
    <property type="entry name" value="AAA"/>
    <property type="match status" value="1"/>
</dbReference>
<dbReference type="InterPro" id="IPR051782">
    <property type="entry name" value="ABC_Transporter_VariousFunc"/>
</dbReference>
<dbReference type="Proteomes" id="UP001216674">
    <property type="component" value="Unassembled WGS sequence"/>
</dbReference>
<keyword evidence="5 7" id="KW-0067">ATP-binding</keyword>
<protein>
    <submittedName>
        <fullName evidence="7">ATP-binding cassette domain-containing protein</fullName>
    </submittedName>
</protein>
<evidence type="ECO:0000259" key="6">
    <source>
        <dbReference type="PROSITE" id="PS50893"/>
    </source>
</evidence>
<keyword evidence="3" id="KW-0472">Membrane</keyword>
<keyword evidence="4" id="KW-0547">Nucleotide-binding</keyword>
<dbReference type="InterPro" id="IPR003439">
    <property type="entry name" value="ABC_transporter-like_ATP-bd"/>
</dbReference>
<reference evidence="7 8" key="1">
    <citation type="submission" date="2023-03" db="EMBL/GenBank/DDBJ databases">
        <title>Draft assemblies of triclosan tolerant bacteria isolated from returned activated sludge.</title>
        <authorList>
            <person name="Van Hamelsveld S."/>
        </authorList>
    </citation>
    <scope>NUCLEOTIDE SEQUENCE [LARGE SCALE GENOMIC DNA]</scope>
    <source>
        <strain evidence="7 8">GW210010_S58</strain>
    </source>
</reference>
<keyword evidence="8" id="KW-1185">Reference proteome</keyword>
<evidence type="ECO:0000313" key="8">
    <source>
        <dbReference type="Proteomes" id="UP001216674"/>
    </source>
</evidence>
<accession>A0ABT6AJG5</accession>
<dbReference type="SUPFAM" id="SSF52540">
    <property type="entry name" value="P-loop containing nucleoside triphosphate hydrolases"/>
    <property type="match status" value="1"/>
</dbReference>
<dbReference type="GO" id="GO:0005524">
    <property type="term" value="F:ATP binding"/>
    <property type="evidence" value="ECO:0007669"/>
    <property type="project" value="UniProtKB-KW"/>
</dbReference>
<dbReference type="RefSeq" id="WP_276264288.1">
    <property type="nucleotide sequence ID" value="NZ_JARJLM010000128.1"/>
</dbReference>
<dbReference type="EMBL" id="JARJLM010000128">
    <property type="protein sequence ID" value="MDF3832745.1"/>
    <property type="molecule type" value="Genomic_DNA"/>
</dbReference>
<evidence type="ECO:0000256" key="3">
    <source>
        <dbReference type="ARBA" id="ARBA00022519"/>
    </source>
</evidence>
<evidence type="ECO:0000256" key="5">
    <source>
        <dbReference type="ARBA" id="ARBA00022840"/>
    </source>
</evidence>
<dbReference type="InterPro" id="IPR003593">
    <property type="entry name" value="AAA+_ATPase"/>
</dbReference>
<dbReference type="InterPro" id="IPR027417">
    <property type="entry name" value="P-loop_NTPase"/>
</dbReference>